<dbReference type="OrthoDB" id="10461853at2759"/>
<feature type="region of interest" description="Disordered" evidence="1">
    <location>
        <begin position="213"/>
        <end position="247"/>
    </location>
</feature>
<dbReference type="AlphaFoldDB" id="A0A2V1D367"/>
<evidence type="ECO:0000313" key="4">
    <source>
        <dbReference type="Proteomes" id="UP000244855"/>
    </source>
</evidence>
<feature type="transmembrane region" description="Helical" evidence="2">
    <location>
        <begin position="356"/>
        <end position="373"/>
    </location>
</feature>
<evidence type="ECO:0000256" key="2">
    <source>
        <dbReference type="SAM" id="Phobius"/>
    </source>
</evidence>
<evidence type="ECO:0000256" key="1">
    <source>
        <dbReference type="SAM" id="MobiDB-lite"/>
    </source>
</evidence>
<keyword evidence="4" id="KW-1185">Reference proteome</keyword>
<sequence length="444" mass="49911">MVAFNYDTVMENFGNDREKIHALTDAFSATFEARVKIATNQFRQSNNSECDPKEFLSTHEYRWDTFLVAYPAAAWVMIKIQGYFRLLEKPYLPIQVDEETGDEYRIERKKDEVSAPDKYFQTEAGQDSRRLEVCKNLIYEGDIGTSTWISECQKFENAAKETNVRTGLKRDLQNAMGLVIKPWPTAVQAIVDEIHRRFEDLEQQLSDIKALKSARSREKEIKRRRGPKTLPGSTSARQSTELETGEILQETNLLVEPTLAELEGAHSTTGATFSSTSESHSRRRRSNQEYPQPVKNHIRHVKQPNPLSIRRPIHHLNKGGRFSATIAVCFAFTAISSAMASSQAIDDTGSASDSDFFSGLTSFGFSLATVRFLPSTFSSGQSSTLCSTCKVVIVFSSILSVAFYPYSIRASIWMTFVSNFLQLLSTALVIDGQHGNIKSFKVAE</sequence>
<accession>A0A2V1D367</accession>
<keyword evidence="2" id="KW-0812">Transmembrane</keyword>
<dbReference type="Proteomes" id="UP000244855">
    <property type="component" value="Unassembled WGS sequence"/>
</dbReference>
<keyword evidence="2" id="KW-0472">Membrane</keyword>
<proteinExistence type="predicted"/>
<dbReference type="EMBL" id="KZ805681">
    <property type="protein sequence ID" value="PVH92458.1"/>
    <property type="molecule type" value="Genomic_DNA"/>
</dbReference>
<feature type="transmembrane region" description="Helical" evidence="2">
    <location>
        <begin position="322"/>
        <end position="344"/>
    </location>
</feature>
<evidence type="ECO:0000313" key="3">
    <source>
        <dbReference type="EMBL" id="PVH92458.1"/>
    </source>
</evidence>
<reference evidence="3 4" key="1">
    <citation type="journal article" date="2018" name="Sci. Rep.">
        <title>Comparative genomics provides insights into the lifestyle and reveals functional heterogeneity of dark septate endophytic fungi.</title>
        <authorList>
            <person name="Knapp D.G."/>
            <person name="Nemeth J.B."/>
            <person name="Barry K."/>
            <person name="Hainaut M."/>
            <person name="Henrissat B."/>
            <person name="Johnson J."/>
            <person name="Kuo A."/>
            <person name="Lim J.H.P."/>
            <person name="Lipzen A."/>
            <person name="Nolan M."/>
            <person name="Ohm R.A."/>
            <person name="Tamas L."/>
            <person name="Grigoriev I.V."/>
            <person name="Spatafora J.W."/>
            <person name="Nagy L.G."/>
            <person name="Kovacs G.M."/>
        </authorList>
    </citation>
    <scope>NUCLEOTIDE SEQUENCE [LARGE SCALE GENOMIC DNA]</scope>
    <source>
        <strain evidence="3 4">DSE2036</strain>
    </source>
</reference>
<name>A0A2V1D367_9PLEO</name>
<organism evidence="3 4">
    <name type="scientific">Periconia macrospinosa</name>
    <dbReference type="NCBI Taxonomy" id="97972"/>
    <lineage>
        <taxon>Eukaryota</taxon>
        <taxon>Fungi</taxon>
        <taxon>Dikarya</taxon>
        <taxon>Ascomycota</taxon>
        <taxon>Pezizomycotina</taxon>
        <taxon>Dothideomycetes</taxon>
        <taxon>Pleosporomycetidae</taxon>
        <taxon>Pleosporales</taxon>
        <taxon>Massarineae</taxon>
        <taxon>Periconiaceae</taxon>
        <taxon>Periconia</taxon>
    </lineage>
</organism>
<feature type="transmembrane region" description="Helical" evidence="2">
    <location>
        <begin position="385"/>
        <end position="404"/>
    </location>
</feature>
<feature type="compositionally biased region" description="Polar residues" evidence="1">
    <location>
        <begin position="231"/>
        <end position="242"/>
    </location>
</feature>
<keyword evidence="2" id="KW-1133">Transmembrane helix</keyword>
<gene>
    <name evidence="3" type="ORF">DM02DRAFT_619916</name>
</gene>
<protein>
    <submittedName>
        <fullName evidence="3">Uncharacterized protein</fullName>
    </submittedName>
</protein>
<feature type="region of interest" description="Disordered" evidence="1">
    <location>
        <begin position="265"/>
        <end position="296"/>
    </location>
</feature>